<comment type="caution">
    <text evidence="10">The sequence shown here is derived from an EMBL/GenBank/DDBJ whole genome shotgun (WGS) entry which is preliminary data.</text>
</comment>
<dbReference type="InterPro" id="IPR003439">
    <property type="entry name" value="ABC_transporter-like_ATP-bd"/>
</dbReference>
<dbReference type="PANTHER" id="PTHR43038:SF2">
    <property type="entry name" value="RH61964P"/>
    <property type="match status" value="1"/>
</dbReference>
<protein>
    <submittedName>
        <fullName evidence="10">Uncharacterized protein</fullName>
    </submittedName>
</protein>
<feature type="transmembrane region" description="Helical" evidence="7">
    <location>
        <begin position="513"/>
        <end position="532"/>
    </location>
</feature>
<dbReference type="InterPro" id="IPR017871">
    <property type="entry name" value="ABC_transporter-like_CS"/>
</dbReference>
<dbReference type="Proteomes" id="UP000614350">
    <property type="component" value="Unassembled WGS sequence"/>
</dbReference>
<feature type="transmembrane region" description="Helical" evidence="7">
    <location>
        <begin position="648"/>
        <end position="666"/>
    </location>
</feature>
<comment type="subcellular location">
    <subcellularLocation>
        <location evidence="1">Membrane</location>
        <topology evidence="1">Multi-pass membrane protein</topology>
    </subcellularLocation>
</comment>
<gene>
    <name evidence="10" type="ORF">HZH66_002333</name>
</gene>
<evidence type="ECO:0000256" key="1">
    <source>
        <dbReference type="ARBA" id="ARBA00004141"/>
    </source>
</evidence>
<evidence type="ECO:0000256" key="6">
    <source>
        <dbReference type="ARBA" id="ARBA00023136"/>
    </source>
</evidence>
<feature type="transmembrane region" description="Helical" evidence="7">
    <location>
        <begin position="552"/>
        <end position="579"/>
    </location>
</feature>
<dbReference type="InterPro" id="IPR003593">
    <property type="entry name" value="AAA+_ATPase"/>
</dbReference>
<evidence type="ECO:0000259" key="9">
    <source>
        <dbReference type="PROSITE" id="PS51012"/>
    </source>
</evidence>
<dbReference type="Gene3D" id="3.40.50.300">
    <property type="entry name" value="P-loop containing nucleotide triphosphate hydrolases"/>
    <property type="match status" value="1"/>
</dbReference>
<dbReference type="GO" id="GO:0140359">
    <property type="term" value="F:ABC-type transporter activity"/>
    <property type="evidence" value="ECO:0007669"/>
    <property type="project" value="InterPro"/>
</dbReference>
<keyword evidence="5 7" id="KW-1133">Transmembrane helix</keyword>
<evidence type="ECO:0000259" key="8">
    <source>
        <dbReference type="PROSITE" id="PS50893"/>
    </source>
</evidence>
<accession>A0A834KJ76</accession>
<dbReference type="InterPro" id="IPR027417">
    <property type="entry name" value="P-loop_NTPase"/>
</dbReference>
<keyword evidence="4" id="KW-0067">ATP-binding</keyword>
<evidence type="ECO:0000256" key="7">
    <source>
        <dbReference type="SAM" id="Phobius"/>
    </source>
</evidence>
<keyword evidence="3" id="KW-0547">Nucleotide-binding</keyword>
<reference evidence="10" key="1">
    <citation type="journal article" date="2020" name="G3 (Bethesda)">
        <title>High-Quality Assemblies for Three Invasive Social Wasps from the &lt;i&gt;Vespula&lt;/i&gt; Genus.</title>
        <authorList>
            <person name="Harrop T.W.R."/>
            <person name="Guhlin J."/>
            <person name="McLaughlin G.M."/>
            <person name="Permina E."/>
            <person name="Stockwell P."/>
            <person name="Gilligan J."/>
            <person name="Le Lec M.F."/>
            <person name="Gruber M.A.M."/>
            <person name="Quinn O."/>
            <person name="Lovegrove M."/>
            <person name="Duncan E.J."/>
            <person name="Remnant E.J."/>
            <person name="Van Eeckhoven J."/>
            <person name="Graham B."/>
            <person name="Knapp R.A."/>
            <person name="Langford K.W."/>
            <person name="Kronenberg Z."/>
            <person name="Press M.O."/>
            <person name="Eacker S.M."/>
            <person name="Wilson-Rankin E.E."/>
            <person name="Purcell J."/>
            <person name="Lester P.J."/>
            <person name="Dearden P.K."/>
        </authorList>
    </citation>
    <scope>NUCLEOTIDE SEQUENCE</scope>
    <source>
        <strain evidence="10">Marl-1</strain>
    </source>
</reference>
<evidence type="ECO:0000256" key="2">
    <source>
        <dbReference type="ARBA" id="ARBA00022692"/>
    </source>
</evidence>
<dbReference type="EMBL" id="JACSEA010000002">
    <property type="protein sequence ID" value="KAF7407796.1"/>
    <property type="molecule type" value="Genomic_DNA"/>
</dbReference>
<dbReference type="GO" id="GO:0016020">
    <property type="term" value="C:membrane"/>
    <property type="evidence" value="ECO:0007669"/>
    <property type="project" value="UniProtKB-SubCell"/>
</dbReference>
<keyword evidence="2 7" id="KW-0812">Transmembrane</keyword>
<organism evidence="10 11">
    <name type="scientific">Vespula vulgaris</name>
    <name type="common">Yellow jacket</name>
    <name type="synonym">Wasp</name>
    <dbReference type="NCBI Taxonomy" id="7454"/>
    <lineage>
        <taxon>Eukaryota</taxon>
        <taxon>Metazoa</taxon>
        <taxon>Ecdysozoa</taxon>
        <taxon>Arthropoda</taxon>
        <taxon>Hexapoda</taxon>
        <taxon>Insecta</taxon>
        <taxon>Pterygota</taxon>
        <taxon>Neoptera</taxon>
        <taxon>Endopterygota</taxon>
        <taxon>Hymenoptera</taxon>
        <taxon>Apocrita</taxon>
        <taxon>Aculeata</taxon>
        <taxon>Vespoidea</taxon>
        <taxon>Vespidae</taxon>
        <taxon>Vespinae</taxon>
        <taxon>Vespula</taxon>
    </lineage>
</organism>
<feature type="transmembrane region" description="Helical" evidence="7">
    <location>
        <begin position="617"/>
        <end position="636"/>
    </location>
</feature>
<proteinExistence type="predicted"/>
<dbReference type="GO" id="GO:0016887">
    <property type="term" value="F:ATP hydrolysis activity"/>
    <property type="evidence" value="ECO:0007669"/>
    <property type="project" value="InterPro"/>
</dbReference>
<feature type="domain" description="ABC transporter" evidence="8">
    <location>
        <begin position="7"/>
        <end position="238"/>
    </location>
</feature>
<feature type="domain" description="ABC transmembrane type-2" evidence="9">
    <location>
        <begin position="474"/>
        <end position="702"/>
    </location>
</feature>
<feature type="transmembrane region" description="Helical" evidence="7">
    <location>
        <begin position="678"/>
        <end position="699"/>
    </location>
</feature>
<dbReference type="SMART" id="SM00382">
    <property type="entry name" value="AAA"/>
    <property type="match status" value="1"/>
</dbReference>
<dbReference type="InterPro" id="IPR047817">
    <property type="entry name" value="ABC2_TM_bact-type"/>
</dbReference>
<dbReference type="PROSITE" id="PS50893">
    <property type="entry name" value="ABC_TRANSPORTER_2"/>
    <property type="match status" value="1"/>
</dbReference>
<feature type="transmembrane region" description="Helical" evidence="7">
    <location>
        <begin position="586"/>
        <end position="611"/>
    </location>
</feature>
<evidence type="ECO:0000256" key="5">
    <source>
        <dbReference type="ARBA" id="ARBA00022989"/>
    </source>
</evidence>
<dbReference type="SUPFAM" id="SSF52540">
    <property type="entry name" value="P-loop containing nucleoside triphosphate hydrolases"/>
    <property type="match status" value="1"/>
</dbReference>
<evidence type="ECO:0000313" key="11">
    <source>
        <dbReference type="Proteomes" id="UP000614350"/>
    </source>
</evidence>
<dbReference type="Pfam" id="PF00005">
    <property type="entry name" value="ABC_tran"/>
    <property type="match status" value="1"/>
</dbReference>
<keyword evidence="11" id="KW-1185">Reference proteome</keyword>
<dbReference type="GO" id="GO:0005524">
    <property type="term" value="F:ATP binding"/>
    <property type="evidence" value="ECO:0007669"/>
    <property type="project" value="UniProtKB-KW"/>
</dbReference>
<dbReference type="PANTHER" id="PTHR43038">
    <property type="entry name" value="ATP-BINDING CASSETTE, SUB-FAMILY H, MEMBER 1"/>
    <property type="match status" value="1"/>
</dbReference>
<keyword evidence="6 7" id="KW-0472">Membrane</keyword>
<feature type="transmembrane region" description="Helical" evidence="7">
    <location>
        <begin position="315"/>
        <end position="335"/>
    </location>
</feature>
<dbReference type="InterPro" id="IPR013525">
    <property type="entry name" value="ABC2_TM"/>
</dbReference>
<name>A0A834KJ76_VESVU</name>
<dbReference type="AlphaFoldDB" id="A0A834KJ76"/>
<dbReference type="Pfam" id="PF12698">
    <property type="entry name" value="ABC2_membrane_3"/>
    <property type="match status" value="1"/>
</dbReference>
<evidence type="ECO:0000256" key="4">
    <source>
        <dbReference type="ARBA" id="ARBA00022840"/>
    </source>
</evidence>
<dbReference type="PROSITE" id="PS00211">
    <property type="entry name" value="ABC_TRANSPORTER_1"/>
    <property type="match status" value="1"/>
</dbReference>
<sequence length="703" mass="79287">MFENQAIVLRNVTKYYGKKLKILDELNLSVSKGSIYGLLGASGCGKTTLLSCIVGIRKIDSGDIWVLGGKPGNENSGIPGSRVGFMPQDISLVGEFSIIGALYYFGRINGMRDKEIEERYVDLTELLQLPSKHLLVKNVSGGQQRRISFAAALLHNPELLILDEPTVGLDPVLRDNIWKYLSKITKENGVTIVITTHYIDEAKQADKIGLMRYGKLLAESTPNQLLDRFQCDNLENAFLELSKLQEDNRNVSEINTNVNDNSEMIHEMEFMEASINLSTRPPNAPARSIKNLSSTSRKLKALIIKNITQFLRHPGGILFSIGFPIIQLLVFHYAFGHDPKDLLIGVVNHDSDNCDLAKIKGSVIYTHNDFGGICDFVDLSCRFLHDINDTTAKKVYYDYLPDVKEDLRKGKLSGIIYFNKNFTQALQRRLENFRYIEEDDIETGEIKIWLDVANRQIGLFLKNRLYDGYFKSMRNIMTECHLPLKIMDIPLNFENPIFGKKNDDYINFSSSTFILSLTFFVTTVMTTAILISDRHEGVWERSIVQGVTTSEILFSHFVVELSIVIIQVLLICLISFAYFNLDCKGSLLTVVTMIFLMGLCGLFYGFLVSVYCNSHLFADYIVTGSFYPIILLGGFLWPIEGIPPIIKWLSYCLPTTVPGVSLRAILIKGHSVNNPEVYIGFLVIGGWTIIMILLCLYGLKRKS</sequence>
<evidence type="ECO:0000313" key="10">
    <source>
        <dbReference type="EMBL" id="KAF7407796.1"/>
    </source>
</evidence>
<dbReference type="PROSITE" id="PS51012">
    <property type="entry name" value="ABC_TM2"/>
    <property type="match status" value="1"/>
</dbReference>
<evidence type="ECO:0000256" key="3">
    <source>
        <dbReference type="ARBA" id="ARBA00022741"/>
    </source>
</evidence>